<gene>
    <name evidence="5" type="ORF">CcCBS67573_g00885</name>
</gene>
<feature type="compositionally biased region" description="Low complexity" evidence="3">
    <location>
        <begin position="151"/>
        <end position="169"/>
    </location>
</feature>
<dbReference type="PANTHER" id="PTHR48027">
    <property type="entry name" value="HETEROGENEOUS NUCLEAR RIBONUCLEOPROTEIN 87F-RELATED"/>
    <property type="match status" value="1"/>
</dbReference>
<feature type="compositionally biased region" description="Basic and acidic residues" evidence="3">
    <location>
        <begin position="98"/>
        <end position="116"/>
    </location>
</feature>
<evidence type="ECO:0000313" key="5">
    <source>
        <dbReference type="EMBL" id="TPX77859.1"/>
    </source>
</evidence>
<evidence type="ECO:0000313" key="6">
    <source>
        <dbReference type="Proteomes" id="UP000320333"/>
    </source>
</evidence>
<dbReference type="SUPFAM" id="SSF54928">
    <property type="entry name" value="RNA-binding domain, RBD"/>
    <property type="match status" value="2"/>
</dbReference>
<feature type="region of interest" description="Disordered" evidence="3">
    <location>
        <begin position="91"/>
        <end position="237"/>
    </location>
</feature>
<dbReference type="GO" id="GO:0003723">
    <property type="term" value="F:RNA binding"/>
    <property type="evidence" value="ECO:0007669"/>
    <property type="project" value="UniProtKB-UniRule"/>
</dbReference>
<proteinExistence type="predicted"/>
<dbReference type="EMBL" id="QEAP01000013">
    <property type="protein sequence ID" value="TPX77859.1"/>
    <property type="molecule type" value="Genomic_DNA"/>
</dbReference>
<dbReference type="Gene3D" id="3.30.70.330">
    <property type="match status" value="2"/>
</dbReference>
<dbReference type="InterPro" id="IPR052462">
    <property type="entry name" value="SLIRP/GR-RBP-like"/>
</dbReference>
<dbReference type="STRING" id="246404.A0A507FN64"/>
<evidence type="ECO:0000256" key="1">
    <source>
        <dbReference type="ARBA" id="ARBA00022884"/>
    </source>
</evidence>
<comment type="caution">
    <text evidence="5">The sequence shown here is derived from an EMBL/GenBank/DDBJ whole genome shotgun (WGS) entry which is preliminary data.</text>
</comment>
<dbReference type="OrthoDB" id="439808at2759"/>
<organism evidence="5 6">
    <name type="scientific">Chytriomyces confervae</name>
    <dbReference type="NCBI Taxonomy" id="246404"/>
    <lineage>
        <taxon>Eukaryota</taxon>
        <taxon>Fungi</taxon>
        <taxon>Fungi incertae sedis</taxon>
        <taxon>Chytridiomycota</taxon>
        <taxon>Chytridiomycota incertae sedis</taxon>
        <taxon>Chytridiomycetes</taxon>
        <taxon>Chytridiales</taxon>
        <taxon>Chytriomycetaceae</taxon>
        <taxon>Chytriomyces</taxon>
    </lineage>
</organism>
<dbReference type="SMART" id="SM00360">
    <property type="entry name" value="RRM"/>
    <property type="match status" value="2"/>
</dbReference>
<reference evidence="5 6" key="1">
    <citation type="journal article" date="2019" name="Sci. Rep.">
        <title>Comparative genomics of chytrid fungi reveal insights into the obligate biotrophic and pathogenic lifestyle of Synchytrium endobioticum.</title>
        <authorList>
            <person name="van de Vossenberg B.T.L.H."/>
            <person name="Warris S."/>
            <person name="Nguyen H.D.T."/>
            <person name="van Gent-Pelzer M.P.E."/>
            <person name="Joly D.L."/>
            <person name="van de Geest H.C."/>
            <person name="Bonants P.J.M."/>
            <person name="Smith D.S."/>
            <person name="Levesque C.A."/>
            <person name="van der Lee T.A.J."/>
        </authorList>
    </citation>
    <scope>NUCLEOTIDE SEQUENCE [LARGE SCALE GENOMIC DNA]</scope>
    <source>
        <strain evidence="5 6">CBS 675.73</strain>
    </source>
</reference>
<dbReference type="AlphaFoldDB" id="A0A507FN64"/>
<sequence>MSDAAPATPAPATVAPPQDNSPKVFVGNLAFSTTEADLAAAFTAGGAAQVLKATIIRRNGRPQGYGFVAFETESAAQDAVKVMNQKEVGGRPVNVDFARPREVREPREPRAPREPRVQASEGADAAAPEKKPRKARKPKKAADTEESADNAARIDAVATDDAAVVSGTDAPKKKRNKKRSAKKPNESAAVAAENATAPADGAAPAASTAAATAPQPKPRAPRPPKKQRNPDAPQSKTTLFVANLPFKVDNDALKRIFSEYNVTKAYVVRLRNGRSKGFGFIEVADEAEQSKILKDLDEASLNVDGRDLSVRVAVALDVAAADGAADAAVPATVVA</sequence>
<evidence type="ECO:0000259" key="4">
    <source>
        <dbReference type="PROSITE" id="PS50102"/>
    </source>
</evidence>
<feature type="compositionally biased region" description="Basic residues" evidence="3">
    <location>
        <begin position="172"/>
        <end position="182"/>
    </location>
</feature>
<feature type="region of interest" description="Disordered" evidence="3">
    <location>
        <begin position="1"/>
        <end position="21"/>
    </location>
</feature>
<name>A0A507FN64_9FUNG</name>
<protein>
    <recommendedName>
        <fullName evidence="4">RRM domain-containing protein</fullName>
    </recommendedName>
</protein>
<keyword evidence="1 2" id="KW-0694">RNA-binding</keyword>
<feature type="domain" description="RRM" evidence="4">
    <location>
        <begin position="237"/>
        <end position="315"/>
    </location>
</feature>
<accession>A0A507FN64</accession>
<dbReference type="InterPro" id="IPR000504">
    <property type="entry name" value="RRM_dom"/>
</dbReference>
<dbReference type="PROSITE" id="PS50102">
    <property type="entry name" value="RRM"/>
    <property type="match status" value="2"/>
</dbReference>
<keyword evidence="6" id="KW-1185">Reference proteome</keyword>
<dbReference type="InterPro" id="IPR012677">
    <property type="entry name" value="Nucleotide-bd_a/b_plait_sf"/>
</dbReference>
<feature type="domain" description="RRM" evidence="4">
    <location>
        <begin position="22"/>
        <end position="100"/>
    </location>
</feature>
<feature type="compositionally biased region" description="Low complexity" evidence="3">
    <location>
        <begin position="188"/>
        <end position="214"/>
    </location>
</feature>
<feature type="compositionally biased region" description="Low complexity" evidence="3">
    <location>
        <begin position="1"/>
        <end position="17"/>
    </location>
</feature>
<dbReference type="Pfam" id="PF00076">
    <property type="entry name" value="RRM_1"/>
    <property type="match status" value="2"/>
</dbReference>
<evidence type="ECO:0000256" key="3">
    <source>
        <dbReference type="SAM" id="MobiDB-lite"/>
    </source>
</evidence>
<dbReference type="Proteomes" id="UP000320333">
    <property type="component" value="Unassembled WGS sequence"/>
</dbReference>
<evidence type="ECO:0000256" key="2">
    <source>
        <dbReference type="PROSITE-ProRule" id="PRU00176"/>
    </source>
</evidence>
<dbReference type="InterPro" id="IPR035979">
    <property type="entry name" value="RBD_domain_sf"/>
</dbReference>